<comment type="caution">
    <text evidence="1">The sequence shown here is derived from an EMBL/GenBank/DDBJ whole genome shotgun (WGS) entry which is preliminary data.</text>
</comment>
<accession>A0ACC2SB68</accession>
<evidence type="ECO:0000313" key="2">
    <source>
        <dbReference type="Proteomes" id="UP001165960"/>
    </source>
</evidence>
<gene>
    <name evidence="1" type="ORF">DSO57_1001088</name>
</gene>
<keyword evidence="2" id="KW-1185">Reference proteome</keyword>
<evidence type="ECO:0000313" key="1">
    <source>
        <dbReference type="EMBL" id="KAJ9059545.1"/>
    </source>
</evidence>
<name>A0ACC2SB68_9FUNG</name>
<protein>
    <submittedName>
        <fullName evidence="1">Uncharacterized protein</fullName>
    </submittedName>
</protein>
<proteinExistence type="predicted"/>
<dbReference type="EMBL" id="QTSX02005682">
    <property type="protein sequence ID" value="KAJ9059545.1"/>
    <property type="molecule type" value="Genomic_DNA"/>
</dbReference>
<organism evidence="1 2">
    <name type="scientific">Entomophthora muscae</name>
    <dbReference type="NCBI Taxonomy" id="34485"/>
    <lineage>
        <taxon>Eukaryota</taxon>
        <taxon>Fungi</taxon>
        <taxon>Fungi incertae sedis</taxon>
        <taxon>Zoopagomycota</taxon>
        <taxon>Entomophthoromycotina</taxon>
        <taxon>Entomophthoromycetes</taxon>
        <taxon>Entomophthorales</taxon>
        <taxon>Entomophthoraceae</taxon>
        <taxon>Entomophthora</taxon>
    </lineage>
</organism>
<sequence length="444" mass="52135">MLFPDFIIEEILTSISKSEILEYRLVNKNWDTLVRPFVLNSLEFNPENEHDPKFLTLLPKFGKHIKELCFGYLNFGDSLPLQDWEIKLIQESCPNIEALKFNRKKHKGDVADILKLGVSLPKIKHVSLLGKLKPRKLLLLQPLIYILESLEVECVCDNVRAQNRFIHRLSSPSLKKLSLQCRLQAGAFSLIGTEFPSDLTLQISKGGSRHNITYVFNREIFMFNSVEFFDEDADLRMCVRFDLSQEKKAASHWRIYEGIREKNPSEQFKFVESIFVLGSEPYLQAETHLPPIKSFSYCNRFLKSEHINTFFRQMTSVQEIRISLDYSPPQTSFPLVQFKTIKLYVEFELSPHFFSWVSQCFPLLRSLSIVNYVRRDVLEKLKFLEFQSLLFISCPLKQPVRFWRNIIKAAPNLQVVSTFYDDEYTPQLKSEFKHICFVQNLMEW</sequence>
<dbReference type="Proteomes" id="UP001165960">
    <property type="component" value="Unassembled WGS sequence"/>
</dbReference>
<reference evidence="1" key="1">
    <citation type="submission" date="2022-04" db="EMBL/GenBank/DDBJ databases">
        <title>Genome of the entomopathogenic fungus Entomophthora muscae.</title>
        <authorList>
            <person name="Elya C."/>
            <person name="Lovett B.R."/>
            <person name="Lee E."/>
            <person name="Macias A.M."/>
            <person name="Hajek A.E."/>
            <person name="De Bivort B.L."/>
            <person name="Kasson M.T."/>
            <person name="De Fine Licht H.H."/>
            <person name="Stajich J.E."/>
        </authorList>
    </citation>
    <scope>NUCLEOTIDE SEQUENCE</scope>
    <source>
        <strain evidence="1">Berkeley</strain>
    </source>
</reference>